<dbReference type="EMBL" id="LSMT01000299">
    <property type="protein sequence ID" value="PFX20896.1"/>
    <property type="molecule type" value="Genomic_DNA"/>
</dbReference>
<dbReference type="InterPro" id="IPR036390">
    <property type="entry name" value="WH_DNA-bd_sf"/>
</dbReference>
<dbReference type="GO" id="GO:0000724">
    <property type="term" value="P:double-strand break repair via homologous recombination"/>
    <property type="evidence" value="ECO:0007669"/>
    <property type="project" value="TreeGrafter"/>
</dbReference>
<dbReference type="SUPFAM" id="SSF50249">
    <property type="entry name" value="Nucleic acid-binding proteins"/>
    <property type="match status" value="1"/>
</dbReference>
<keyword evidence="5" id="KW-0539">Nucleus</keyword>
<dbReference type="PANTHER" id="PTHR13989:SF16">
    <property type="entry name" value="REPLICATION PROTEIN A2"/>
    <property type="match status" value="1"/>
</dbReference>
<dbReference type="FunFam" id="1.10.10.10:FF:000168">
    <property type="entry name" value="Replication protein A 32 kDa subunit"/>
    <property type="match status" value="1"/>
</dbReference>
<dbReference type="InterPro" id="IPR014646">
    <property type="entry name" value="Rfa2/RPA32"/>
</dbReference>
<keyword evidence="3" id="KW-0235">DNA replication</keyword>
<dbReference type="Proteomes" id="UP000225706">
    <property type="component" value="Unassembled WGS sequence"/>
</dbReference>
<dbReference type="PIRSF" id="PIRSF036949">
    <property type="entry name" value="RPA32"/>
    <property type="match status" value="1"/>
</dbReference>
<reference evidence="9" key="1">
    <citation type="journal article" date="2017" name="bioRxiv">
        <title>Comparative analysis of the genomes of Stylophora pistillata and Acropora digitifera provides evidence for extensive differences between species of corals.</title>
        <authorList>
            <person name="Voolstra C.R."/>
            <person name="Li Y."/>
            <person name="Liew Y.J."/>
            <person name="Baumgarten S."/>
            <person name="Zoccola D."/>
            <person name="Flot J.-F."/>
            <person name="Tambutte S."/>
            <person name="Allemand D."/>
            <person name="Aranda M."/>
        </authorList>
    </citation>
    <scope>NUCLEOTIDE SEQUENCE [LARGE SCALE GENOMIC DNA]</scope>
</reference>
<evidence type="ECO:0000256" key="6">
    <source>
        <dbReference type="SAM" id="MobiDB-lite"/>
    </source>
</evidence>
<feature type="region of interest" description="Disordered" evidence="6">
    <location>
        <begin position="30"/>
        <end position="52"/>
    </location>
</feature>
<protein>
    <submittedName>
        <fullName evidence="8">Replication protein A 32 kDa subunit</fullName>
    </submittedName>
</protein>
<feature type="domain" description="Replication protein A C-terminal" evidence="7">
    <location>
        <begin position="182"/>
        <end position="288"/>
    </location>
</feature>
<dbReference type="GO" id="GO:0035861">
    <property type="term" value="C:site of double-strand break"/>
    <property type="evidence" value="ECO:0007669"/>
    <property type="project" value="TreeGrafter"/>
</dbReference>
<dbReference type="InterPro" id="IPR014892">
    <property type="entry name" value="RPA_C"/>
</dbReference>
<dbReference type="SUPFAM" id="SSF46785">
    <property type="entry name" value="Winged helix' DNA-binding domain"/>
    <property type="match status" value="1"/>
</dbReference>
<evidence type="ECO:0000256" key="5">
    <source>
        <dbReference type="ARBA" id="ARBA00023242"/>
    </source>
</evidence>
<dbReference type="Gene3D" id="1.10.10.10">
    <property type="entry name" value="Winged helix-like DNA-binding domain superfamily/Winged helix DNA-binding domain"/>
    <property type="match status" value="1"/>
</dbReference>
<dbReference type="PANTHER" id="PTHR13989">
    <property type="entry name" value="REPLICATION PROTEIN A-RELATED"/>
    <property type="match status" value="1"/>
</dbReference>
<dbReference type="InterPro" id="IPR036388">
    <property type="entry name" value="WH-like_DNA-bd_sf"/>
</dbReference>
<evidence type="ECO:0000256" key="4">
    <source>
        <dbReference type="ARBA" id="ARBA00023125"/>
    </source>
</evidence>
<keyword evidence="9" id="KW-1185">Reference proteome</keyword>
<dbReference type="Gene3D" id="2.40.50.140">
    <property type="entry name" value="Nucleic acid-binding proteins"/>
    <property type="match status" value="1"/>
</dbReference>
<comment type="caution">
    <text evidence="8">The sequence shown here is derived from an EMBL/GenBank/DDBJ whole genome shotgun (WGS) entry which is preliminary data.</text>
</comment>
<evidence type="ECO:0000313" key="8">
    <source>
        <dbReference type="EMBL" id="PFX20896.1"/>
    </source>
</evidence>
<evidence type="ECO:0000259" key="7">
    <source>
        <dbReference type="Pfam" id="PF08784"/>
    </source>
</evidence>
<dbReference type="InterPro" id="IPR012340">
    <property type="entry name" value="NA-bd_OB-fold"/>
</dbReference>
<dbReference type="GO" id="GO:0006260">
    <property type="term" value="P:DNA replication"/>
    <property type="evidence" value="ECO:0007669"/>
    <property type="project" value="UniProtKB-KW"/>
</dbReference>
<comment type="subcellular location">
    <subcellularLocation>
        <location evidence="1">Nucleus</location>
    </subcellularLocation>
</comment>
<gene>
    <name evidence="8" type="primary">Rpa2</name>
    <name evidence="8" type="ORF">AWC38_SpisGene14648</name>
</gene>
<organism evidence="8 9">
    <name type="scientific">Stylophora pistillata</name>
    <name type="common">Smooth cauliflower coral</name>
    <dbReference type="NCBI Taxonomy" id="50429"/>
    <lineage>
        <taxon>Eukaryota</taxon>
        <taxon>Metazoa</taxon>
        <taxon>Cnidaria</taxon>
        <taxon>Anthozoa</taxon>
        <taxon>Hexacorallia</taxon>
        <taxon>Scleractinia</taxon>
        <taxon>Astrocoeniina</taxon>
        <taxon>Pocilloporidae</taxon>
        <taxon>Stylophora</taxon>
    </lineage>
</organism>
<sequence>MWNDTNQFVGGYQSMDSFNSGGGFGGGGYMQDAGGFGSPMTDSQEKKRSPMRAQSILPCSIKQLHSATYNQTEDTFKIGNTELNQVSVVGVIRDAQESATNIMYTINDMTGEDIIVRRWLENEESDAEKDKRSSCRENTYVRVIGHLKSFRENSRSLIAYSLNPVTDFNEITYHMIEVIHSHLALSKQSEMTSMTTPMKHSTPGRGFQGQMTTPGKMNQGFGGNVGGTIAGLSGIQNEIHSMITSCQHEEGMSLTEIKQKVRLSEQQIRTTLEWLSNEGHIYSTIDDDHFKSTDSY</sequence>
<dbReference type="CDD" id="cd04478">
    <property type="entry name" value="RPA2_DBD_D"/>
    <property type="match status" value="1"/>
</dbReference>
<comment type="similarity">
    <text evidence="2">Belongs to the replication factor A protein 2 family.</text>
</comment>
<accession>A0A2B4RUP6</accession>
<name>A0A2B4RUP6_STYPI</name>
<keyword evidence="4" id="KW-0238">DNA-binding</keyword>
<dbReference type="GO" id="GO:0003697">
    <property type="term" value="F:single-stranded DNA binding"/>
    <property type="evidence" value="ECO:0007669"/>
    <property type="project" value="TreeGrafter"/>
</dbReference>
<dbReference type="GO" id="GO:0006289">
    <property type="term" value="P:nucleotide-excision repair"/>
    <property type="evidence" value="ECO:0007669"/>
    <property type="project" value="TreeGrafter"/>
</dbReference>
<dbReference type="Pfam" id="PF08784">
    <property type="entry name" value="RPA_C"/>
    <property type="match status" value="1"/>
</dbReference>
<dbReference type="InterPro" id="IPR040260">
    <property type="entry name" value="RFA2-like"/>
</dbReference>
<dbReference type="STRING" id="50429.A0A2B4RUP6"/>
<evidence type="ECO:0000256" key="1">
    <source>
        <dbReference type="ARBA" id="ARBA00004123"/>
    </source>
</evidence>
<dbReference type="AlphaFoldDB" id="A0A2B4RUP6"/>
<dbReference type="GO" id="GO:0000781">
    <property type="term" value="C:chromosome, telomeric region"/>
    <property type="evidence" value="ECO:0007669"/>
    <property type="project" value="TreeGrafter"/>
</dbReference>
<evidence type="ECO:0000313" key="9">
    <source>
        <dbReference type="Proteomes" id="UP000225706"/>
    </source>
</evidence>
<evidence type="ECO:0000256" key="2">
    <source>
        <dbReference type="ARBA" id="ARBA00007815"/>
    </source>
</evidence>
<dbReference type="GO" id="GO:0005662">
    <property type="term" value="C:DNA replication factor A complex"/>
    <property type="evidence" value="ECO:0007669"/>
    <property type="project" value="TreeGrafter"/>
</dbReference>
<proteinExistence type="inferred from homology"/>
<dbReference type="OrthoDB" id="25571at2759"/>
<evidence type="ECO:0000256" key="3">
    <source>
        <dbReference type="ARBA" id="ARBA00022705"/>
    </source>
</evidence>